<proteinExistence type="predicted"/>
<name>A0A813Y1F8_9BILA</name>
<dbReference type="EMBL" id="CAJNOQ010001235">
    <property type="protein sequence ID" value="CAF0879210.1"/>
    <property type="molecule type" value="Genomic_DNA"/>
</dbReference>
<evidence type="ECO:0000313" key="2">
    <source>
        <dbReference type="EMBL" id="CAF3665705.1"/>
    </source>
</evidence>
<keyword evidence="3" id="KW-1185">Reference proteome</keyword>
<organism evidence="1 3">
    <name type="scientific">Didymodactylos carnosus</name>
    <dbReference type="NCBI Taxonomy" id="1234261"/>
    <lineage>
        <taxon>Eukaryota</taxon>
        <taxon>Metazoa</taxon>
        <taxon>Spiralia</taxon>
        <taxon>Gnathifera</taxon>
        <taxon>Rotifera</taxon>
        <taxon>Eurotatoria</taxon>
        <taxon>Bdelloidea</taxon>
        <taxon>Philodinida</taxon>
        <taxon>Philodinidae</taxon>
        <taxon>Didymodactylos</taxon>
    </lineage>
</organism>
<dbReference type="AlphaFoldDB" id="A0A813Y1F8"/>
<gene>
    <name evidence="1" type="ORF">GPM918_LOCUS7519</name>
    <name evidence="2" type="ORF">SRO942_LOCUS7519</name>
</gene>
<dbReference type="Proteomes" id="UP000663829">
    <property type="component" value="Unassembled WGS sequence"/>
</dbReference>
<evidence type="ECO:0000313" key="3">
    <source>
        <dbReference type="Proteomes" id="UP000663829"/>
    </source>
</evidence>
<dbReference type="EMBL" id="CAJOBC010001235">
    <property type="protein sequence ID" value="CAF3665705.1"/>
    <property type="molecule type" value="Genomic_DNA"/>
</dbReference>
<dbReference type="Proteomes" id="UP000681722">
    <property type="component" value="Unassembled WGS sequence"/>
</dbReference>
<comment type="caution">
    <text evidence="1">The sequence shown here is derived from an EMBL/GenBank/DDBJ whole genome shotgun (WGS) entry which is preliminary data.</text>
</comment>
<reference evidence="1" key="1">
    <citation type="submission" date="2021-02" db="EMBL/GenBank/DDBJ databases">
        <authorList>
            <person name="Nowell W R."/>
        </authorList>
    </citation>
    <scope>NUCLEOTIDE SEQUENCE</scope>
</reference>
<protein>
    <submittedName>
        <fullName evidence="1">Uncharacterized protein</fullName>
    </submittedName>
</protein>
<sequence length="69" mass="8012">MKLEVRIQNTRNELKKIGKDDAKEAGLSAIADKMHQEDVKAEEHRQRYIQECAEMEGANAARNQQQMRE</sequence>
<evidence type="ECO:0000313" key="1">
    <source>
        <dbReference type="EMBL" id="CAF0879210.1"/>
    </source>
</evidence>
<accession>A0A813Y1F8</accession>